<evidence type="ECO:0000256" key="1">
    <source>
        <dbReference type="ARBA" id="ARBA00004141"/>
    </source>
</evidence>
<dbReference type="InterPro" id="IPR004841">
    <property type="entry name" value="AA-permease/SLC12A_dom"/>
</dbReference>
<dbReference type="Proteomes" id="UP000566819">
    <property type="component" value="Unassembled WGS sequence"/>
</dbReference>
<keyword evidence="3 7" id="KW-0812">Transmembrane</keyword>
<sequence>MAARQPAGLLRELGSFQILFITLSGIIGIGFATHSGEVLAISGPGGVLIAFTVVGIIAISVSEGICEMIVLWPISNAMIEFVRAFVDPDLAIVVGIAYWYTNAITLAALIIGAADLLSFWDISFPLLNLTFALFLGTIFIINSRGIKVFGWIELVGGVIKVSLVLTIFILMILIHTGALGNAGNLGSTFFDDGIRNNPNVATSHFTAVLVSIPLAIFSYIGIESVTVAAFEAKDPTVSLRFPARNIAYIVMAFYILSVGGFIANIEWFNQSLPQFFGQSLVSTRSTDLGHVPFWPIRPMPSTAAPVIAALQVGIAGLPGALTGFLVYSGLSAANTALYLATRTLYGLTRDINQKDRPIVVKLFAKLNFVTSSTHIPVWSLIVTVAAFSVQETLVAIGSVGCLLVWGSQCLAFIRLSEHRAHLVGDPMEKFQRWPLPPGAFSSYCSSIQPLPAYFGLISCLLLVFVLNAVSMFNGDQLLFKALTIYLGPGILATIFIILKLRNRRGYVKLGDWPELHDTLTSLNDLIQAPANILVAQGEGDDNDNEAIDAILPPAIQLPPAPHPAHRSSTPPPPSALQPYGYPASPPGLSLPPSVSQINALNNQQGSHDSRTSSPFSQNQGGDQWPVSPGGSDDYFPTGHRGSAVSPENPSADLHKHP</sequence>
<accession>A0A8H4RCP1</accession>
<dbReference type="GO" id="GO:0055085">
    <property type="term" value="P:transmembrane transport"/>
    <property type="evidence" value="ECO:0007669"/>
    <property type="project" value="InterPro"/>
</dbReference>
<feature type="transmembrane region" description="Helical" evidence="7">
    <location>
        <begin position="205"/>
        <end position="225"/>
    </location>
</feature>
<dbReference type="AlphaFoldDB" id="A0A8H4RCP1"/>
<keyword evidence="4 7" id="KW-1133">Transmembrane helix</keyword>
<feature type="transmembrane region" description="Helical" evidence="7">
    <location>
        <begin position="90"/>
        <end position="113"/>
    </location>
</feature>
<feature type="compositionally biased region" description="Polar residues" evidence="6">
    <location>
        <begin position="596"/>
        <end position="621"/>
    </location>
</feature>
<proteinExistence type="predicted"/>
<dbReference type="OrthoDB" id="3900342at2759"/>
<keyword evidence="5 7" id="KW-0472">Membrane</keyword>
<protein>
    <recommendedName>
        <fullName evidence="8">Amino acid permease/ SLC12A domain-containing protein</fullName>
    </recommendedName>
</protein>
<dbReference type="GO" id="GO:0016020">
    <property type="term" value="C:membrane"/>
    <property type="evidence" value="ECO:0007669"/>
    <property type="project" value="UniProtKB-SubCell"/>
</dbReference>
<feature type="transmembrane region" description="Helical" evidence="7">
    <location>
        <begin position="45"/>
        <end position="70"/>
    </location>
</feature>
<evidence type="ECO:0000313" key="10">
    <source>
        <dbReference type="Proteomes" id="UP000566819"/>
    </source>
</evidence>
<evidence type="ECO:0000256" key="2">
    <source>
        <dbReference type="ARBA" id="ARBA00022448"/>
    </source>
</evidence>
<keyword evidence="10" id="KW-1185">Reference proteome</keyword>
<feature type="transmembrane region" description="Helical" evidence="7">
    <location>
        <begin position="12"/>
        <end position="33"/>
    </location>
</feature>
<organism evidence="9 10">
    <name type="scientific">Cudoniella acicularis</name>
    <dbReference type="NCBI Taxonomy" id="354080"/>
    <lineage>
        <taxon>Eukaryota</taxon>
        <taxon>Fungi</taxon>
        <taxon>Dikarya</taxon>
        <taxon>Ascomycota</taxon>
        <taxon>Pezizomycotina</taxon>
        <taxon>Leotiomycetes</taxon>
        <taxon>Helotiales</taxon>
        <taxon>Tricladiaceae</taxon>
        <taxon>Cudoniella</taxon>
    </lineage>
</organism>
<gene>
    <name evidence="9" type="ORF">G7Y89_g11263</name>
</gene>
<evidence type="ECO:0000256" key="7">
    <source>
        <dbReference type="SAM" id="Phobius"/>
    </source>
</evidence>
<feature type="region of interest" description="Disordered" evidence="6">
    <location>
        <begin position="554"/>
        <end position="657"/>
    </location>
</feature>
<evidence type="ECO:0000256" key="3">
    <source>
        <dbReference type="ARBA" id="ARBA00022692"/>
    </source>
</evidence>
<evidence type="ECO:0000259" key="8">
    <source>
        <dbReference type="Pfam" id="PF00324"/>
    </source>
</evidence>
<keyword evidence="2" id="KW-0813">Transport</keyword>
<feature type="transmembrane region" description="Helical" evidence="7">
    <location>
        <begin position="148"/>
        <end position="174"/>
    </location>
</feature>
<comment type="subcellular location">
    <subcellularLocation>
        <location evidence="1">Membrane</location>
        <topology evidence="1">Multi-pass membrane protein</topology>
    </subcellularLocation>
</comment>
<dbReference type="EMBL" id="JAAMPI010001065">
    <property type="protein sequence ID" value="KAF4626896.1"/>
    <property type="molecule type" value="Genomic_DNA"/>
</dbReference>
<feature type="transmembrane region" description="Helical" evidence="7">
    <location>
        <begin position="478"/>
        <end position="498"/>
    </location>
</feature>
<dbReference type="PANTHER" id="PTHR43495:SF5">
    <property type="entry name" value="GAMMA-AMINOBUTYRIC ACID PERMEASE"/>
    <property type="match status" value="1"/>
</dbReference>
<evidence type="ECO:0000256" key="4">
    <source>
        <dbReference type="ARBA" id="ARBA00022989"/>
    </source>
</evidence>
<feature type="transmembrane region" description="Helical" evidence="7">
    <location>
        <begin position="450"/>
        <end position="472"/>
    </location>
</feature>
<evidence type="ECO:0000256" key="5">
    <source>
        <dbReference type="ARBA" id="ARBA00023136"/>
    </source>
</evidence>
<evidence type="ECO:0000313" key="9">
    <source>
        <dbReference type="EMBL" id="KAF4626896.1"/>
    </source>
</evidence>
<feature type="transmembrane region" description="Helical" evidence="7">
    <location>
        <begin position="246"/>
        <end position="265"/>
    </location>
</feature>
<dbReference type="PANTHER" id="PTHR43495">
    <property type="entry name" value="GABA PERMEASE"/>
    <property type="match status" value="1"/>
</dbReference>
<feature type="transmembrane region" description="Helical" evidence="7">
    <location>
        <begin position="119"/>
        <end position="141"/>
    </location>
</feature>
<comment type="caution">
    <text evidence="9">The sequence shown here is derived from an EMBL/GenBank/DDBJ whole genome shotgun (WGS) entry which is preliminary data.</text>
</comment>
<dbReference type="Pfam" id="PF00324">
    <property type="entry name" value="AA_permease"/>
    <property type="match status" value="1"/>
</dbReference>
<feature type="domain" description="Amino acid permease/ SLC12A" evidence="8">
    <location>
        <begin position="18"/>
        <end position="415"/>
    </location>
</feature>
<dbReference type="Gene3D" id="1.20.1740.10">
    <property type="entry name" value="Amino acid/polyamine transporter I"/>
    <property type="match status" value="1"/>
</dbReference>
<feature type="transmembrane region" description="Helical" evidence="7">
    <location>
        <begin position="393"/>
        <end position="413"/>
    </location>
</feature>
<name>A0A8H4RCP1_9HELO</name>
<reference evidence="9 10" key="1">
    <citation type="submission" date="2020-03" db="EMBL/GenBank/DDBJ databases">
        <title>Draft Genome Sequence of Cudoniella acicularis.</title>
        <authorList>
            <person name="Buettner E."/>
            <person name="Kellner H."/>
        </authorList>
    </citation>
    <scope>NUCLEOTIDE SEQUENCE [LARGE SCALE GENOMIC DNA]</scope>
    <source>
        <strain evidence="9 10">DSM 108380</strain>
    </source>
</reference>
<evidence type="ECO:0000256" key="6">
    <source>
        <dbReference type="SAM" id="MobiDB-lite"/>
    </source>
</evidence>
<feature type="transmembrane region" description="Helical" evidence="7">
    <location>
        <begin position="366"/>
        <end position="387"/>
    </location>
</feature>